<accession>A0A084W9B9</accession>
<dbReference type="AlphaFoldDB" id="A0A084W9B9"/>
<evidence type="ECO:0000313" key="3">
    <source>
        <dbReference type="Proteomes" id="UP000030765"/>
    </source>
</evidence>
<reference evidence="2" key="2">
    <citation type="submission" date="2020-05" db="UniProtKB">
        <authorList>
            <consortium name="EnsemblMetazoa"/>
        </authorList>
    </citation>
    <scope>IDENTIFICATION</scope>
</reference>
<evidence type="ECO:0000313" key="2">
    <source>
        <dbReference type="EnsemblMetazoa" id="ASIC014820-PA"/>
    </source>
</evidence>
<dbReference type="EMBL" id="KE525321">
    <property type="protein sequence ID" value="KFB46813.1"/>
    <property type="molecule type" value="Genomic_DNA"/>
</dbReference>
<organism evidence="1">
    <name type="scientific">Anopheles sinensis</name>
    <name type="common">Mosquito</name>
    <dbReference type="NCBI Taxonomy" id="74873"/>
    <lineage>
        <taxon>Eukaryota</taxon>
        <taxon>Metazoa</taxon>
        <taxon>Ecdysozoa</taxon>
        <taxon>Arthropoda</taxon>
        <taxon>Hexapoda</taxon>
        <taxon>Insecta</taxon>
        <taxon>Pterygota</taxon>
        <taxon>Neoptera</taxon>
        <taxon>Endopterygota</taxon>
        <taxon>Diptera</taxon>
        <taxon>Nematocera</taxon>
        <taxon>Culicoidea</taxon>
        <taxon>Culicidae</taxon>
        <taxon>Anophelinae</taxon>
        <taxon>Anopheles</taxon>
    </lineage>
</organism>
<dbReference type="EMBL" id="ATLV01021669">
    <property type="status" value="NOT_ANNOTATED_CDS"/>
    <property type="molecule type" value="Genomic_DNA"/>
</dbReference>
<protein>
    <submittedName>
        <fullName evidence="1 2">Uncharacterized protein</fullName>
    </submittedName>
</protein>
<dbReference type="Proteomes" id="UP000030765">
    <property type="component" value="Unassembled WGS sequence"/>
</dbReference>
<name>A0A084W9B9_ANOSI</name>
<proteinExistence type="predicted"/>
<gene>
    <name evidence="1" type="ORF">ZHAS_00014820</name>
</gene>
<dbReference type="VEuPathDB" id="VectorBase:ASIC014820"/>
<sequence length="131" mass="14540">MHCNQQRPAAGVQEKISLVCPDSVSVRLSGRIWLANNPSENRLKQRNLILGSLGVLLAFIRGCFRKILPPQDGHFESVFEVRDDGHLLSFATGSVLERFGTRCIPSILVLVLMETHESHFPAGKRKVPGKP</sequence>
<reference evidence="1 3" key="1">
    <citation type="journal article" date="2014" name="BMC Genomics">
        <title>Genome sequence of Anopheles sinensis provides insight into genetics basis of mosquito competence for malaria parasites.</title>
        <authorList>
            <person name="Zhou D."/>
            <person name="Zhang D."/>
            <person name="Ding G."/>
            <person name="Shi L."/>
            <person name="Hou Q."/>
            <person name="Ye Y."/>
            <person name="Xu Y."/>
            <person name="Zhou H."/>
            <person name="Xiong C."/>
            <person name="Li S."/>
            <person name="Yu J."/>
            <person name="Hong S."/>
            <person name="Yu X."/>
            <person name="Zou P."/>
            <person name="Chen C."/>
            <person name="Chang X."/>
            <person name="Wang W."/>
            <person name="Lv Y."/>
            <person name="Sun Y."/>
            <person name="Ma L."/>
            <person name="Shen B."/>
            <person name="Zhu C."/>
        </authorList>
    </citation>
    <scope>NUCLEOTIDE SEQUENCE [LARGE SCALE GENOMIC DNA]</scope>
</reference>
<keyword evidence="3" id="KW-1185">Reference proteome</keyword>
<dbReference type="EnsemblMetazoa" id="ASIC014820-RA">
    <property type="protein sequence ID" value="ASIC014820-PA"/>
    <property type="gene ID" value="ASIC014820"/>
</dbReference>
<evidence type="ECO:0000313" key="1">
    <source>
        <dbReference type="EMBL" id="KFB46813.1"/>
    </source>
</evidence>